<organism evidence="1 2">
    <name type="scientific">Microbacterium hominis</name>
    <dbReference type="NCBI Taxonomy" id="162426"/>
    <lineage>
        <taxon>Bacteria</taxon>
        <taxon>Bacillati</taxon>
        <taxon>Actinomycetota</taxon>
        <taxon>Actinomycetes</taxon>
        <taxon>Micrococcales</taxon>
        <taxon>Microbacteriaceae</taxon>
        <taxon>Microbacterium</taxon>
    </lineage>
</organism>
<dbReference type="EMBL" id="CP025299">
    <property type="protein sequence ID" value="AUG28740.1"/>
    <property type="molecule type" value="Genomic_DNA"/>
</dbReference>
<evidence type="ECO:0000313" key="1">
    <source>
        <dbReference type="EMBL" id="AUG28740.1"/>
    </source>
</evidence>
<name>A0A2K9D4Y2_9MICO</name>
<evidence type="ECO:0000313" key="2">
    <source>
        <dbReference type="Proteomes" id="UP000233276"/>
    </source>
</evidence>
<proteinExistence type="predicted"/>
<accession>A0A2K9D4Y2</accession>
<sequence>MPVNWHGPEAIRRMQEGAARGLNRAARALLAESQARVPVDTGDLRSSGATQDATPTELVAKVTYNASAEDGFPYGVAVHEGLDMNFRTDHNPGAQAKFLERPAMEMKNDLMDVVATEIKRALG</sequence>
<dbReference type="Proteomes" id="UP000233276">
    <property type="component" value="Chromosome"/>
</dbReference>
<evidence type="ECO:0008006" key="3">
    <source>
        <dbReference type="Google" id="ProtNLM"/>
    </source>
</evidence>
<dbReference type="KEGG" id="mhos:CXR34_04140"/>
<reference evidence="1 2" key="1">
    <citation type="submission" date="2017-12" db="EMBL/GenBank/DDBJ databases">
        <title>Isolation and characterization of estrogens degradatiion strain Microbacterium hominis SJTG1.</title>
        <authorList>
            <person name="Xiong W."/>
            <person name="Yin C."/>
            <person name="Zheng D."/>
            <person name="Liang R."/>
        </authorList>
    </citation>
    <scope>NUCLEOTIDE SEQUENCE [LARGE SCALE GENOMIC DNA]</scope>
    <source>
        <strain evidence="1 2">SJTG1</strain>
    </source>
</reference>
<dbReference type="RefSeq" id="WP_101305668.1">
    <property type="nucleotide sequence ID" value="NZ_CP025299.1"/>
</dbReference>
<protein>
    <recommendedName>
        <fullName evidence="3">HK97 gp10 family phage protein</fullName>
    </recommendedName>
</protein>
<gene>
    <name evidence="1" type="ORF">CXR34_04140</name>
</gene>
<dbReference type="AlphaFoldDB" id="A0A2K9D4Y2"/>